<evidence type="ECO:0000313" key="2">
    <source>
        <dbReference type="EMBL" id="ARD97485.1"/>
    </source>
</evidence>
<evidence type="ECO:0000259" key="1">
    <source>
        <dbReference type="Pfam" id="PF04101"/>
    </source>
</evidence>
<dbReference type="GO" id="GO:0016758">
    <property type="term" value="F:hexosyltransferase activity"/>
    <property type="evidence" value="ECO:0007669"/>
    <property type="project" value="InterPro"/>
</dbReference>
<organism evidence="2 3">
    <name type="scientific">Lactococcus lactis subsp. lactis</name>
    <name type="common">Streptococcus lactis</name>
    <dbReference type="NCBI Taxonomy" id="1360"/>
    <lineage>
        <taxon>Bacteria</taxon>
        <taxon>Bacillati</taxon>
        <taxon>Bacillota</taxon>
        <taxon>Bacilli</taxon>
        <taxon>Lactobacillales</taxon>
        <taxon>Streptococcaceae</taxon>
        <taxon>Lactococcus</taxon>
    </lineage>
</organism>
<dbReference type="Proteomes" id="UP000192085">
    <property type="component" value="Plasmid p275B"/>
</dbReference>
<gene>
    <name evidence="2" type="ORF">LL275_pB34</name>
</gene>
<dbReference type="Pfam" id="PF04101">
    <property type="entry name" value="Glyco_tran_28_C"/>
    <property type="match status" value="1"/>
</dbReference>
<dbReference type="EMBL" id="CP016700">
    <property type="protein sequence ID" value="ARD97485.1"/>
    <property type="molecule type" value="Genomic_DNA"/>
</dbReference>
<dbReference type="AlphaFoldDB" id="A0A1V0NC35"/>
<protein>
    <recommendedName>
        <fullName evidence="1">Glycosyl transferase family 28 C-terminal domain-containing protein</fullName>
    </recommendedName>
</protein>
<reference evidence="2 3" key="1">
    <citation type="journal article" date="2017" name="BMC Genomics">
        <title>Comparative and functional genomics of the Lactococcus lactis taxon; insights into evolution and niche adaptation.</title>
        <authorList>
            <person name="Kelleher P."/>
            <person name="Bottacini F."/>
            <person name="Mahony J."/>
            <person name="Kilcawley K.N."/>
            <person name="van Sinderen D."/>
        </authorList>
    </citation>
    <scope>NUCLEOTIDE SEQUENCE [LARGE SCALE GENOMIC DNA]</scope>
    <source>
        <strain evidence="2 3">275</strain>
        <plasmid evidence="3">p275b</plasmid>
    </source>
</reference>
<sequence length="168" mass="19606">MIFVTVGTHEQPFNRLIQKIDELVRDGEIEDDVFMQIGYSTYEPKYTKWEKVIGYETMERCMNEASTIITHGGPSTYMQVLQLGKIPIVVPRQMKFDEHINDHQLWVSKQVVKKGYSLILCEDVEDILENIISSKISDTLQKNVNHNTEFIKLFSAEIYQLFIKSEKI</sequence>
<dbReference type="Gene3D" id="3.40.50.2000">
    <property type="entry name" value="Glycogen Phosphorylase B"/>
    <property type="match status" value="1"/>
</dbReference>
<proteinExistence type="predicted"/>
<feature type="domain" description="Glycosyl transferase family 28 C-terminal" evidence="1">
    <location>
        <begin position="1"/>
        <end position="141"/>
    </location>
</feature>
<keyword evidence="2" id="KW-0614">Plasmid</keyword>
<evidence type="ECO:0000313" key="3">
    <source>
        <dbReference type="Proteomes" id="UP000192085"/>
    </source>
</evidence>
<name>A0A1V0NC35_LACLL</name>
<accession>A0A1V0NC35</accession>
<geneLocation type="plasmid" evidence="3">
    <name>p275b</name>
</geneLocation>
<dbReference type="RefSeq" id="WP_046124632.1">
    <property type="nucleotide sequence ID" value="NZ_CP016700.1"/>
</dbReference>
<dbReference type="GeneID" id="303195987"/>
<dbReference type="InterPro" id="IPR007235">
    <property type="entry name" value="Glyco_trans_28_C"/>
</dbReference>
<dbReference type="SUPFAM" id="SSF53756">
    <property type="entry name" value="UDP-Glycosyltransferase/glycogen phosphorylase"/>
    <property type="match status" value="1"/>
</dbReference>